<evidence type="ECO:0000313" key="4">
    <source>
        <dbReference type="Proteomes" id="UP000573599"/>
    </source>
</evidence>
<dbReference type="InterPro" id="IPR036866">
    <property type="entry name" value="RibonucZ/Hydroxyglut_hydro"/>
</dbReference>
<feature type="region of interest" description="Disordered" evidence="1">
    <location>
        <begin position="127"/>
        <end position="177"/>
    </location>
</feature>
<dbReference type="Proteomes" id="UP000573599">
    <property type="component" value="Unassembled WGS sequence"/>
</dbReference>
<proteinExistence type="predicted"/>
<dbReference type="InterPro" id="IPR001279">
    <property type="entry name" value="Metallo-B-lactamas"/>
</dbReference>
<organism evidence="3 4">
    <name type="scientific">Pedococcus badiiscoriae</name>
    <dbReference type="NCBI Taxonomy" id="642776"/>
    <lineage>
        <taxon>Bacteria</taxon>
        <taxon>Bacillati</taxon>
        <taxon>Actinomycetota</taxon>
        <taxon>Actinomycetes</taxon>
        <taxon>Micrococcales</taxon>
        <taxon>Intrasporangiaceae</taxon>
        <taxon>Pedococcus</taxon>
    </lineage>
</organism>
<keyword evidence="4" id="KW-1185">Reference proteome</keyword>
<dbReference type="Gene3D" id="3.60.15.10">
    <property type="entry name" value="Ribonuclease Z/Hydroxyacylglutathione hydrolase-like"/>
    <property type="match status" value="1"/>
</dbReference>
<sequence length="177" mass="19200">MLISHAHLDHYGLVDQVSPRVPVYAGRDAAAVVEAASFFNASGPVLAPAGYWEHLSPTRLGPFTITPHLVDHSAYDSYSLVIDGGGRRLMYTGDLRGHGRKSSLFDAMVTRPPSDVDVLLMEGTHVPDPAASAVDPTPAQRSSASETDLEATPPTWPGSPPRTRRPRRPRWGTRRQA</sequence>
<dbReference type="Pfam" id="PF12706">
    <property type="entry name" value="Lactamase_B_2"/>
    <property type="match status" value="1"/>
</dbReference>
<name>A0A852WNH8_9MICO</name>
<dbReference type="SUPFAM" id="SSF56281">
    <property type="entry name" value="Metallo-hydrolase/oxidoreductase"/>
    <property type="match status" value="1"/>
</dbReference>
<evidence type="ECO:0000256" key="1">
    <source>
        <dbReference type="SAM" id="MobiDB-lite"/>
    </source>
</evidence>
<protein>
    <submittedName>
        <fullName evidence="3">mRNA degradation ribonuclease J1/J2</fullName>
    </submittedName>
</protein>
<reference evidence="3 4" key="1">
    <citation type="submission" date="2020-07" db="EMBL/GenBank/DDBJ databases">
        <title>Sequencing the genomes of 1000 actinobacteria strains.</title>
        <authorList>
            <person name="Klenk H.-P."/>
        </authorList>
    </citation>
    <scope>NUCLEOTIDE SEQUENCE [LARGE SCALE GENOMIC DNA]</scope>
    <source>
        <strain evidence="3 4">DSM 23987</strain>
    </source>
</reference>
<evidence type="ECO:0000313" key="3">
    <source>
        <dbReference type="EMBL" id="NYG07785.1"/>
    </source>
</evidence>
<comment type="caution">
    <text evidence="3">The sequence shown here is derived from an EMBL/GenBank/DDBJ whole genome shotgun (WGS) entry which is preliminary data.</text>
</comment>
<gene>
    <name evidence="3" type="ORF">BJ986_002272</name>
</gene>
<dbReference type="EMBL" id="JACCAB010000001">
    <property type="protein sequence ID" value="NYG07785.1"/>
    <property type="molecule type" value="Genomic_DNA"/>
</dbReference>
<dbReference type="AlphaFoldDB" id="A0A852WNH8"/>
<evidence type="ECO:0000259" key="2">
    <source>
        <dbReference type="Pfam" id="PF12706"/>
    </source>
</evidence>
<feature type="domain" description="Metallo-beta-lactamase" evidence="2">
    <location>
        <begin position="2"/>
        <end position="127"/>
    </location>
</feature>
<accession>A0A852WNH8</accession>
<feature type="compositionally biased region" description="Basic residues" evidence="1">
    <location>
        <begin position="162"/>
        <end position="177"/>
    </location>
</feature>